<comment type="caution">
    <text evidence="1">The sequence shown here is derived from an EMBL/GenBank/DDBJ whole genome shotgun (WGS) entry which is preliminary data.</text>
</comment>
<dbReference type="GO" id="GO:0004521">
    <property type="term" value="F:RNA endonuclease activity"/>
    <property type="evidence" value="ECO:0007669"/>
    <property type="project" value="TreeGrafter"/>
</dbReference>
<dbReference type="Proteomes" id="UP000230828">
    <property type="component" value="Unassembled WGS sequence"/>
</dbReference>
<reference evidence="1 2" key="1">
    <citation type="submission" date="2017-09" db="EMBL/GenBank/DDBJ databases">
        <title>Depth-based differentiation of microbial function through sediment-hosted aquifers and enrichment of novel symbionts in the deep terrestrial subsurface.</title>
        <authorList>
            <person name="Probst A.J."/>
            <person name="Ladd B."/>
            <person name="Jarett J.K."/>
            <person name="Geller-Mcgrath D.E."/>
            <person name="Sieber C.M."/>
            <person name="Emerson J.B."/>
            <person name="Anantharaman K."/>
            <person name="Thomas B.C."/>
            <person name="Malmstrom R."/>
            <person name="Stieglmeier M."/>
            <person name="Klingl A."/>
            <person name="Woyke T."/>
            <person name="Ryan C.M."/>
            <person name="Banfield J.F."/>
        </authorList>
    </citation>
    <scope>NUCLEOTIDE SEQUENCE [LARGE SCALE GENOMIC DNA]</scope>
    <source>
        <strain evidence="1">CG10_big_fil_rev_8_21_14_0_10_34_34</strain>
    </source>
</reference>
<evidence type="ECO:0000313" key="2">
    <source>
        <dbReference type="Proteomes" id="UP000230828"/>
    </source>
</evidence>
<proteinExistence type="predicted"/>
<evidence type="ECO:0000313" key="1">
    <source>
        <dbReference type="EMBL" id="PIR40006.1"/>
    </source>
</evidence>
<dbReference type="Gene3D" id="2.30.30.110">
    <property type="match status" value="1"/>
</dbReference>
<dbReference type="GO" id="GO:0016075">
    <property type="term" value="P:rRNA catabolic process"/>
    <property type="evidence" value="ECO:0007669"/>
    <property type="project" value="TreeGrafter"/>
</dbReference>
<accession>A0A2H0R167</accession>
<dbReference type="SUPFAM" id="SSF50118">
    <property type="entry name" value="Cell growth inhibitor/plasmid maintenance toxic component"/>
    <property type="match status" value="1"/>
</dbReference>
<dbReference type="GO" id="GO:0003677">
    <property type="term" value="F:DNA binding"/>
    <property type="evidence" value="ECO:0007669"/>
    <property type="project" value="InterPro"/>
</dbReference>
<protein>
    <recommendedName>
        <fullName evidence="3">Toxin-antitoxin system protein</fullName>
    </recommendedName>
</protein>
<dbReference type="InterPro" id="IPR003477">
    <property type="entry name" value="PemK-like"/>
</dbReference>
<dbReference type="GO" id="GO:0006402">
    <property type="term" value="P:mRNA catabolic process"/>
    <property type="evidence" value="ECO:0007669"/>
    <property type="project" value="TreeGrafter"/>
</dbReference>
<dbReference type="PANTHER" id="PTHR33988">
    <property type="entry name" value="ENDORIBONUCLEASE MAZF-RELATED"/>
    <property type="match status" value="1"/>
</dbReference>
<dbReference type="AlphaFoldDB" id="A0A2H0R167"/>
<sequence>MFNFFYNFMDDILKNILKTFVSWTKLKIKIHLSEREVYPKARGIWWVSLGQNIGVETNGKNDKFERPAVVIKVFNNLSILIAPISSNIKKGKYIVDFINNEGEKNTINMSQIRSISSKRFIRYVGELNTNDFKKVK</sequence>
<name>A0A2H0R167_9BACT</name>
<dbReference type="Pfam" id="PF02452">
    <property type="entry name" value="PemK_toxin"/>
    <property type="match status" value="1"/>
</dbReference>
<dbReference type="InterPro" id="IPR011067">
    <property type="entry name" value="Plasmid_toxin/cell-grow_inhib"/>
</dbReference>
<dbReference type="PANTHER" id="PTHR33988:SF2">
    <property type="entry name" value="ENDORIBONUCLEASE MAZF"/>
    <property type="match status" value="1"/>
</dbReference>
<organism evidence="1 2">
    <name type="scientific">Candidatus Zambryskibacteria bacterium CG10_big_fil_rev_8_21_14_0_10_34_34</name>
    <dbReference type="NCBI Taxonomy" id="1975114"/>
    <lineage>
        <taxon>Bacteria</taxon>
        <taxon>Candidatus Zambryskiibacteriota</taxon>
    </lineage>
</organism>
<dbReference type="EMBL" id="PCXM01000036">
    <property type="protein sequence ID" value="PIR40006.1"/>
    <property type="molecule type" value="Genomic_DNA"/>
</dbReference>
<gene>
    <name evidence="1" type="ORF">COV33_02175</name>
</gene>
<evidence type="ECO:0008006" key="3">
    <source>
        <dbReference type="Google" id="ProtNLM"/>
    </source>
</evidence>